<evidence type="ECO:0000313" key="2">
    <source>
        <dbReference type="EMBL" id="GBM62197.1"/>
    </source>
</evidence>
<feature type="compositionally biased region" description="Basic and acidic residues" evidence="1">
    <location>
        <begin position="57"/>
        <end position="67"/>
    </location>
</feature>
<protein>
    <submittedName>
        <fullName evidence="2">Uncharacterized protein</fullName>
    </submittedName>
</protein>
<accession>A0A4Y2H964</accession>
<comment type="caution">
    <text evidence="2">The sequence shown here is derived from an EMBL/GenBank/DDBJ whole genome shotgun (WGS) entry which is preliminary data.</text>
</comment>
<gene>
    <name evidence="2" type="ORF">AVEN_189408_1</name>
</gene>
<keyword evidence="3" id="KW-1185">Reference proteome</keyword>
<name>A0A4Y2H964_ARAVE</name>
<dbReference type="AlphaFoldDB" id="A0A4Y2H964"/>
<organism evidence="2 3">
    <name type="scientific">Araneus ventricosus</name>
    <name type="common">Orbweaver spider</name>
    <name type="synonym">Epeira ventricosa</name>
    <dbReference type="NCBI Taxonomy" id="182803"/>
    <lineage>
        <taxon>Eukaryota</taxon>
        <taxon>Metazoa</taxon>
        <taxon>Ecdysozoa</taxon>
        <taxon>Arthropoda</taxon>
        <taxon>Chelicerata</taxon>
        <taxon>Arachnida</taxon>
        <taxon>Araneae</taxon>
        <taxon>Araneomorphae</taxon>
        <taxon>Entelegynae</taxon>
        <taxon>Araneoidea</taxon>
        <taxon>Araneidae</taxon>
        <taxon>Araneus</taxon>
    </lineage>
</organism>
<feature type="region of interest" description="Disordered" evidence="1">
    <location>
        <begin position="1"/>
        <end position="98"/>
    </location>
</feature>
<evidence type="ECO:0000256" key="1">
    <source>
        <dbReference type="SAM" id="MobiDB-lite"/>
    </source>
</evidence>
<feature type="compositionally biased region" description="Basic residues" evidence="1">
    <location>
        <begin position="83"/>
        <end position="98"/>
    </location>
</feature>
<sequence>MDDDYEPTSPPAIPSQKEPTPAMDYEPTSPPALKDEKTPAKDDDYKPPALNKPPASCKKEKPSEPPRKFKRPSSLRPKDPRITVKRKPSPLRAPPRLR</sequence>
<proteinExistence type="predicted"/>
<evidence type="ECO:0000313" key="3">
    <source>
        <dbReference type="Proteomes" id="UP000499080"/>
    </source>
</evidence>
<dbReference type="EMBL" id="BGPR01001804">
    <property type="protein sequence ID" value="GBM62197.1"/>
    <property type="molecule type" value="Genomic_DNA"/>
</dbReference>
<feature type="compositionally biased region" description="Basic and acidic residues" evidence="1">
    <location>
        <begin position="33"/>
        <end position="46"/>
    </location>
</feature>
<reference evidence="2 3" key="1">
    <citation type="journal article" date="2019" name="Sci. Rep.">
        <title>Orb-weaving spider Araneus ventricosus genome elucidates the spidroin gene catalogue.</title>
        <authorList>
            <person name="Kono N."/>
            <person name="Nakamura H."/>
            <person name="Ohtoshi R."/>
            <person name="Moran D.A.P."/>
            <person name="Shinohara A."/>
            <person name="Yoshida Y."/>
            <person name="Fujiwara M."/>
            <person name="Mori M."/>
            <person name="Tomita M."/>
            <person name="Arakawa K."/>
        </authorList>
    </citation>
    <scope>NUCLEOTIDE SEQUENCE [LARGE SCALE GENOMIC DNA]</scope>
</reference>
<dbReference type="Proteomes" id="UP000499080">
    <property type="component" value="Unassembled WGS sequence"/>
</dbReference>